<evidence type="ECO:0000313" key="9">
    <source>
        <dbReference type="EMBL" id="KAK6148995.1"/>
    </source>
</evidence>
<dbReference type="InterPro" id="IPR027806">
    <property type="entry name" value="HARBI1_dom"/>
</dbReference>
<protein>
    <recommendedName>
        <fullName evidence="8">DDE Tnp4 domain-containing protein</fullName>
    </recommendedName>
</protein>
<comment type="subcellular location">
    <subcellularLocation>
        <location evidence="2">Nucleus</location>
    </subcellularLocation>
</comment>
<dbReference type="PANTHER" id="PTHR22930">
    <property type="match status" value="1"/>
</dbReference>
<organism evidence="9 10">
    <name type="scientific">Rehmannia glutinosa</name>
    <name type="common">Chinese foxglove</name>
    <dbReference type="NCBI Taxonomy" id="99300"/>
    <lineage>
        <taxon>Eukaryota</taxon>
        <taxon>Viridiplantae</taxon>
        <taxon>Streptophyta</taxon>
        <taxon>Embryophyta</taxon>
        <taxon>Tracheophyta</taxon>
        <taxon>Spermatophyta</taxon>
        <taxon>Magnoliopsida</taxon>
        <taxon>eudicotyledons</taxon>
        <taxon>Gunneridae</taxon>
        <taxon>Pentapetalae</taxon>
        <taxon>asterids</taxon>
        <taxon>lamiids</taxon>
        <taxon>Lamiales</taxon>
        <taxon>Orobanchaceae</taxon>
        <taxon>Rehmannieae</taxon>
        <taxon>Rehmannia</taxon>
    </lineage>
</organism>
<accession>A0ABR0WSG7</accession>
<keyword evidence="4" id="KW-0540">Nuclease</keyword>
<sequence>MLRDNDFPPLFDYTKHNGAATVEHRCCKYYVVDLGYPNMPGFLAPYKGTHYHSNQFRRGQRASGPKELFNHSHSSLRNIIERCFGVWKARWPILDKMAKFPFETQRLIVVVSMALHNYIRQEAIADEEFKRYDEDEDYVSDNEETEIDLEEYDNDTYQMVNEQQSQEMSIVRDAIADSIYQTRGF</sequence>
<reference evidence="9 10" key="1">
    <citation type="journal article" date="2021" name="Comput. Struct. Biotechnol. J.">
        <title>De novo genome assembly of the potent medicinal plant Rehmannia glutinosa using nanopore technology.</title>
        <authorList>
            <person name="Ma L."/>
            <person name="Dong C."/>
            <person name="Song C."/>
            <person name="Wang X."/>
            <person name="Zheng X."/>
            <person name="Niu Y."/>
            <person name="Chen S."/>
            <person name="Feng W."/>
        </authorList>
    </citation>
    <scope>NUCLEOTIDE SEQUENCE [LARGE SCALE GENOMIC DNA]</scope>
    <source>
        <strain evidence="9">DH-2019</strain>
    </source>
</reference>
<comment type="caution">
    <text evidence="9">The sequence shown here is derived from an EMBL/GenBank/DDBJ whole genome shotgun (WGS) entry which is preliminary data.</text>
</comment>
<keyword evidence="7" id="KW-0539">Nucleus</keyword>
<dbReference type="PANTHER" id="PTHR22930:SF221">
    <property type="entry name" value="NUCLEASE HARBI1"/>
    <property type="match status" value="1"/>
</dbReference>
<feature type="domain" description="DDE Tnp4" evidence="8">
    <location>
        <begin position="28"/>
        <end position="117"/>
    </location>
</feature>
<proteinExistence type="inferred from homology"/>
<evidence type="ECO:0000256" key="1">
    <source>
        <dbReference type="ARBA" id="ARBA00001968"/>
    </source>
</evidence>
<keyword evidence="6" id="KW-0378">Hydrolase</keyword>
<evidence type="ECO:0000256" key="6">
    <source>
        <dbReference type="ARBA" id="ARBA00022801"/>
    </source>
</evidence>
<dbReference type="Pfam" id="PF13359">
    <property type="entry name" value="DDE_Tnp_4"/>
    <property type="match status" value="1"/>
</dbReference>
<comment type="similarity">
    <text evidence="3">Belongs to the HARBI1 family.</text>
</comment>
<evidence type="ECO:0000256" key="3">
    <source>
        <dbReference type="ARBA" id="ARBA00006958"/>
    </source>
</evidence>
<comment type="cofactor">
    <cofactor evidence="1">
        <name>a divalent metal cation</name>
        <dbReference type="ChEBI" id="CHEBI:60240"/>
    </cofactor>
</comment>
<evidence type="ECO:0000313" key="10">
    <source>
        <dbReference type="Proteomes" id="UP001318860"/>
    </source>
</evidence>
<evidence type="ECO:0000256" key="4">
    <source>
        <dbReference type="ARBA" id="ARBA00022722"/>
    </source>
</evidence>
<evidence type="ECO:0000259" key="8">
    <source>
        <dbReference type="Pfam" id="PF13359"/>
    </source>
</evidence>
<dbReference type="EMBL" id="JABTTQ020000009">
    <property type="protein sequence ID" value="KAK6148995.1"/>
    <property type="molecule type" value="Genomic_DNA"/>
</dbReference>
<gene>
    <name evidence="9" type="ORF">DH2020_016520</name>
</gene>
<evidence type="ECO:0000256" key="5">
    <source>
        <dbReference type="ARBA" id="ARBA00022723"/>
    </source>
</evidence>
<evidence type="ECO:0000256" key="2">
    <source>
        <dbReference type="ARBA" id="ARBA00004123"/>
    </source>
</evidence>
<evidence type="ECO:0000256" key="7">
    <source>
        <dbReference type="ARBA" id="ARBA00023242"/>
    </source>
</evidence>
<keyword evidence="10" id="KW-1185">Reference proteome</keyword>
<keyword evidence="5" id="KW-0479">Metal-binding</keyword>
<name>A0ABR0WSG7_REHGL</name>
<dbReference type="Proteomes" id="UP001318860">
    <property type="component" value="Unassembled WGS sequence"/>
</dbReference>
<dbReference type="InterPro" id="IPR045249">
    <property type="entry name" value="HARBI1-like"/>
</dbReference>